<sequence>MKNKAFAHSAPSAKVATRDRILDAAIVRFSRQSYEATGLRDIAADVDVDVAYVHRCFGSKERLFAAAVEATLKPELLLGGKAEDLAATLAHELFHHAEGHGPHQVRPLDIVIHSLSSADASRVLREVVARSFIEPLAAKLGRADALNAALITALLAGTGILRTVLGIAPLQETEGGRLEAMMTAALTGIIASADAATKPAS</sequence>
<organism evidence="6 7">
    <name type="scientific">Rhodopseudomonas palustris</name>
    <dbReference type="NCBI Taxonomy" id="1076"/>
    <lineage>
        <taxon>Bacteria</taxon>
        <taxon>Pseudomonadati</taxon>
        <taxon>Pseudomonadota</taxon>
        <taxon>Alphaproteobacteria</taxon>
        <taxon>Hyphomicrobiales</taxon>
        <taxon>Nitrobacteraceae</taxon>
        <taxon>Rhodopseudomonas</taxon>
    </lineage>
</organism>
<dbReference type="SUPFAM" id="SSF48498">
    <property type="entry name" value="Tetracyclin repressor-like, C-terminal domain"/>
    <property type="match status" value="1"/>
</dbReference>
<evidence type="ECO:0000259" key="5">
    <source>
        <dbReference type="PROSITE" id="PS50977"/>
    </source>
</evidence>
<dbReference type="EMBL" id="QYYD01000003">
    <property type="protein sequence ID" value="RJF77011.1"/>
    <property type="molecule type" value="Genomic_DNA"/>
</dbReference>
<dbReference type="PANTHER" id="PTHR30055:SF234">
    <property type="entry name" value="HTH-TYPE TRANSCRIPTIONAL REGULATOR BETI"/>
    <property type="match status" value="1"/>
</dbReference>
<dbReference type="InterPro" id="IPR036271">
    <property type="entry name" value="Tet_transcr_reg_TetR-rel_C_sf"/>
</dbReference>
<dbReference type="Gene3D" id="1.10.357.10">
    <property type="entry name" value="Tetracycline Repressor, domain 2"/>
    <property type="match status" value="1"/>
</dbReference>
<evidence type="ECO:0000313" key="7">
    <source>
        <dbReference type="Proteomes" id="UP000285523"/>
    </source>
</evidence>
<dbReference type="Proteomes" id="UP000285523">
    <property type="component" value="Unassembled WGS sequence"/>
</dbReference>
<dbReference type="PROSITE" id="PS50977">
    <property type="entry name" value="HTH_TETR_2"/>
    <property type="match status" value="1"/>
</dbReference>
<dbReference type="GO" id="GO:0000976">
    <property type="term" value="F:transcription cis-regulatory region binding"/>
    <property type="evidence" value="ECO:0007669"/>
    <property type="project" value="TreeGrafter"/>
</dbReference>
<dbReference type="OrthoDB" id="2356263at2"/>
<feature type="DNA-binding region" description="H-T-H motif" evidence="4">
    <location>
        <begin position="38"/>
        <end position="57"/>
    </location>
</feature>
<gene>
    <name evidence="6" type="ORF">D4Q52_04035</name>
</gene>
<reference evidence="6 7" key="1">
    <citation type="submission" date="2018-09" db="EMBL/GenBank/DDBJ databases">
        <title>Draft genome sequence of Rhodopseudomonas palustris 2.1.18.</title>
        <authorList>
            <person name="Robertson S.L."/>
            <person name="Meyer T.E."/>
            <person name="Kyndt J.A."/>
        </authorList>
    </citation>
    <scope>NUCLEOTIDE SEQUENCE [LARGE SCALE GENOMIC DNA]</scope>
    <source>
        <strain evidence="6 7">2.1.18</strain>
    </source>
</reference>
<evidence type="ECO:0000256" key="1">
    <source>
        <dbReference type="ARBA" id="ARBA00023015"/>
    </source>
</evidence>
<accession>A0A418VLH4</accession>
<keyword evidence="3" id="KW-0804">Transcription</keyword>
<dbReference type="RefSeq" id="WP_119855264.1">
    <property type="nucleotide sequence ID" value="NZ_QYYD01000003.1"/>
</dbReference>
<evidence type="ECO:0000256" key="3">
    <source>
        <dbReference type="ARBA" id="ARBA00023163"/>
    </source>
</evidence>
<feature type="domain" description="HTH tetR-type" evidence="5">
    <location>
        <begin position="15"/>
        <end position="75"/>
    </location>
</feature>
<dbReference type="Pfam" id="PF00440">
    <property type="entry name" value="TetR_N"/>
    <property type="match status" value="1"/>
</dbReference>
<proteinExistence type="predicted"/>
<keyword evidence="2 4" id="KW-0238">DNA-binding</keyword>
<evidence type="ECO:0000256" key="4">
    <source>
        <dbReference type="PROSITE-ProRule" id="PRU00335"/>
    </source>
</evidence>
<dbReference type="InterPro" id="IPR041678">
    <property type="entry name" value="TetR_C_16"/>
</dbReference>
<dbReference type="PANTHER" id="PTHR30055">
    <property type="entry name" value="HTH-TYPE TRANSCRIPTIONAL REGULATOR RUTR"/>
    <property type="match status" value="1"/>
</dbReference>
<dbReference type="GO" id="GO:0003700">
    <property type="term" value="F:DNA-binding transcription factor activity"/>
    <property type="evidence" value="ECO:0007669"/>
    <property type="project" value="TreeGrafter"/>
</dbReference>
<evidence type="ECO:0000313" key="6">
    <source>
        <dbReference type="EMBL" id="RJF77011.1"/>
    </source>
</evidence>
<comment type="caution">
    <text evidence="6">The sequence shown here is derived from an EMBL/GenBank/DDBJ whole genome shotgun (WGS) entry which is preliminary data.</text>
</comment>
<keyword evidence="1" id="KW-0805">Transcription regulation</keyword>
<dbReference type="InterPro" id="IPR050109">
    <property type="entry name" value="HTH-type_TetR-like_transc_reg"/>
</dbReference>
<dbReference type="Pfam" id="PF17920">
    <property type="entry name" value="TetR_C_16"/>
    <property type="match status" value="1"/>
</dbReference>
<evidence type="ECO:0000256" key="2">
    <source>
        <dbReference type="ARBA" id="ARBA00023125"/>
    </source>
</evidence>
<dbReference type="InterPro" id="IPR001647">
    <property type="entry name" value="HTH_TetR"/>
</dbReference>
<protein>
    <submittedName>
        <fullName evidence="6">TetR/AcrR family transcriptional regulator</fullName>
    </submittedName>
</protein>
<dbReference type="InterPro" id="IPR009057">
    <property type="entry name" value="Homeodomain-like_sf"/>
</dbReference>
<name>A0A418VLH4_RHOPL</name>
<dbReference type="AlphaFoldDB" id="A0A418VLH4"/>
<dbReference type="SUPFAM" id="SSF46689">
    <property type="entry name" value="Homeodomain-like"/>
    <property type="match status" value="1"/>
</dbReference>